<accession>A0A2G5VVM7</accession>
<evidence type="ECO:0000256" key="10">
    <source>
        <dbReference type="SAM" id="MobiDB-lite"/>
    </source>
</evidence>
<dbReference type="AlphaFoldDB" id="A0A2G5VVM7"/>
<keyword evidence="6 9" id="KW-0496">Mitochondrion</keyword>
<comment type="caution">
    <text evidence="12">The sequence shown here is derived from an EMBL/GenBank/DDBJ whole genome shotgun (WGS) entry which is preliminary data.</text>
</comment>
<dbReference type="GO" id="GO:0005777">
    <property type="term" value="C:peroxisome"/>
    <property type="evidence" value="ECO:0007669"/>
    <property type="project" value="UniProtKB-SubCell"/>
</dbReference>
<evidence type="ECO:0000256" key="9">
    <source>
        <dbReference type="RuleBase" id="RU368040"/>
    </source>
</evidence>
<evidence type="ECO:0000256" key="8">
    <source>
        <dbReference type="ARBA" id="ARBA00023140"/>
    </source>
</evidence>
<dbReference type="EMBL" id="PDUG01000001">
    <property type="protein sequence ID" value="PIC55700.1"/>
    <property type="molecule type" value="Genomic_DNA"/>
</dbReference>
<dbReference type="PANTHER" id="PTHR16501:SF6">
    <property type="entry name" value="TRANSPORT AND GOLGI ORGANIZATION PROTEIN 11"/>
    <property type="match status" value="1"/>
</dbReference>
<dbReference type="GO" id="GO:0000266">
    <property type="term" value="P:mitochondrial fission"/>
    <property type="evidence" value="ECO:0007669"/>
    <property type="project" value="UniProtKB-UniRule"/>
</dbReference>
<keyword evidence="5" id="KW-0175">Coiled coil</keyword>
<evidence type="ECO:0000256" key="4">
    <source>
        <dbReference type="ARBA" id="ARBA00022989"/>
    </source>
</evidence>
<evidence type="ECO:0000313" key="12">
    <source>
        <dbReference type="EMBL" id="PIC55700.1"/>
    </source>
</evidence>
<keyword evidence="2 9" id="KW-0812">Transmembrane</keyword>
<evidence type="ECO:0000313" key="13">
    <source>
        <dbReference type="Proteomes" id="UP000230233"/>
    </source>
</evidence>
<evidence type="ECO:0000256" key="6">
    <source>
        <dbReference type="ARBA" id="ARBA00023128"/>
    </source>
</evidence>
<evidence type="ECO:0000259" key="11">
    <source>
        <dbReference type="Pfam" id="PF05644"/>
    </source>
</evidence>
<evidence type="ECO:0000256" key="5">
    <source>
        <dbReference type="ARBA" id="ARBA00023054"/>
    </source>
</evidence>
<dbReference type="InterPro" id="IPR008518">
    <property type="entry name" value="Mff/Tango-11"/>
</dbReference>
<feature type="region of interest" description="Disordered" evidence="10">
    <location>
        <begin position="1"/>
        <end position="26"/>
    </location>
</feature>
<evidence type="ECO:0000256" key="1">
    <source>
        <dbReference type="ARBA" id="ARBA00009806"/>
    </source>
</evidence>
<keyword evidence="13" id="KW-1185">Reference proteome</keyword>
<dbReference type="GO" id="GO:0005741">
    <property type="term" value="C:mitochondrial outer membrane"/>
    <property type="evidence" value="ECO:0007669"/>
    <property type="project" value="UniProtKB-SubCell"/>
</dbReference>
<keyword evidence="8 9" id="KW-0576">Peroxisome</keyword>
<protein>
    <recommendedName>
        <fullName evidence="9">Mitochondrial fission factor</fullName>
    </recommendedName>
</protein>
<gene>
    <name evidence="12" type="primary">Cni-mff-2</name>
    <name evidence="12" type="synonym">Cnig_chr_I.g867</name>
    <name evidence="12" type="ORF">B9Z55_000867</name>
</gene>
<evidence type="ECO:0000256" key="3">
    <source>
        <dbReference type="ARBA" id="ARBA00022787"/>
    </source>
</evidence>
<keyword evidence="4 9" id="KW-1133">Transmembrane helix</keyword>
<comment type="function">
    <text evidence="9">Plays a role in mitochondrial and peroxisomal fission. Promotes the recruitment and association of the fission mediator dynamin-related protein 1 (DNM1L) to the mitochondrial surface.</text>
</comment>
<sequence>MFVPEHITATGDEMHGHSGGPNRRGNRQSLVEQMEVPDRITVTGGDSYGRITEDYRNGMDKLPTETGHYLNDVPEVLTVADTQYPVEDSRRQVLSSFGINYQTDFQIDTARTDNSMVVDEDPLRELKMLRRQMGKISARVFELEETNERRRMREQGLFVALLGVALTAIWSLFKR</sequence>
<comment type="similarity">
    <text evidence="1 9">Belongs to the Tango11 family.</text>
</comment>
<dbReference type="GO" id="GO:0090141">
    <property type="term" value="P:positive regulation of mitochondrial fission"/>
    <property type="evidence" value="ECO:0007669"/>
    <property type="project" value="UniProtKB-UniRule"/>
</dbReference>
<dbReference type="PANTHER" id="PTHR16501">
    <property type="entry name" value="TRANSPORT AND GOLGI ORGANIZATION PROTEIN 11"/>
    <property type="match status" value="1"/>
</dbReference>
<comment type="subcellular location">
    <subcellularLocation>
        <location evidence="9">Mitochondrion outer membrane</location>
        <topology evidence="9">Single-pass type IV membrane protein</topology>
    </subcellularLocation>
    <subcellularLocation>
        <location evidence="9">Peroxisome</location>
    </subcellularLocation>
</comment>
<organism evidence="12 13">
    <name type="scientific">Caenorhabditis nigoni</name>
    <dbReference type="NCBI Taxonomy" id="1611254"/>
    <lineage>
        <taxon>Eukaryota</taxon>
        <taxon>Metazoa</taxon>
        <taxon>Ecdysozoa</taxon>
        <taxon>Nematoda</taxon>
        <taxon>Chromadorea</taxon>
        <taxon>Rhabditida</taxon>
        <taxon>Rhabditina</taxon>
        <taxon>Rhabditomorpha</taxon>
        <taxon>Rhabditoidea</taxon>
        <taxon>Rhabditidae</taxon>
        <taxon>Peloderinae</taxon>
        <taxon>Caenorhabditis</taxon>
    </lineage>
</organism>
<dbReference type="Proteomes" id="UP000230233">
    <property type="component" value="Chromosome I"/>
</dbReference>
<proteinExistence type="inferred from homology"/>
<feature type="transmembrane region" description="Helical" evidence="9">
    <location>
        <begin position="156"/>
        <end position="173"/>
    </location>
</feature>
<dbReference type="Pfam" id="PF05644">
    <property type="entry name" value="Miff"/>
    <property type="match status" value="1"/>
</dbReference>
<reference evidence="13" key="1">
    <citation type="submission" date="2017-10" db="EMBL/GenBank/DDBJ databases">
        <title>Rapid genome shrinkage in a self-fertile nematode reveals novel sperm competition proteins.</title>
        <authorList>
            <person name="Yin D."/>
            <person name="Schwarz E.M."/>
            <person name="Thomas C.G."/>
            <person name="Felde R.L."/>
            <person name="Korf I.F."/>
            <person name="Cutter A.D."/>
            <person name="Schartner C.M."/>
            <person name="Ralston E.J."/>
            <person name="Meyer B.J."/>
            <person name="Haag E.S."/>
        </authorList>
    </citation>
    <scope>NUCLEOTIDE SEQUENCE [LARGE SCALE GENOMIC DNA]</scope>
    <source>
        <strain evidence="13">JU1422</strain>
    </source>
</reference>
<evidence type="ECO:0000256" key="7">
    <source>
        <dbReference type="ARBA" id="ARBA00023136"/>
    </source>
</evidence>
<name>A0A2G5VVM7_9PELO</name>
<dbReference type="GO" id="GO:0090314">
    <property type="term" value="P:positive regulation of protein targeting to membrane"/>
    <property type="evidence" value="ECO:0007669"/>
    <property type="project" value="UniProtKB-UniRule"/>
</dbReference>
<feature type="domain" description="Mff-like" evidence="11">
    <location>
        <begin position="116"/>
        <end position="164"/>
    </location>
</feature>
<dbReference type="OrthoDB" id="5986838at2759"/>
<dbReference type="STRING" id="1611254.A0A2G5VVM7"/>
<keyword evidence="3 9" id="KW-1000">Mitochondrion outer membrane</keyword>
<keyword evidence="7 9" id="KW-0472">Membrane</keyword>
<dbReference type="InterPro" id="IPR039433">
    <property type="entry name" value="Mff-like_dom"/>
</dbReference>
<evidence type="ECO:0000256" key="2">
    <source>
        <dbReference type="ARBA" id="ARBA00022692"/>
    </source>
</evidence>